<name>A0A255EB05_9ACTN</name>
<proteinExistence type="predicted"/>
<feature type="region of interest" description="Disordered" evidence="1">
    <location>
        <begin position="1"/>
        <end position="52"/>
    </location>
</feature>
<evidence type="ECO:0000313" key="3">
    <source>
        <dbReference type="EMBL" id="OYN88430.1"/>
    </source>
</evidence>
<dbReference type="Proteomes" id="UP000216533">
    <property type="component" value="Unassembled WGS sequence"/>
</dbReference>
<sequence length="289" mass="29673">MATWEDGPEYAPLEAPEGFDAGDAPTHATSTLTGRRATRTPTPTALATHPADEPAAYGVERGWPALAQLDPGVRRDARDPHEPYAITQTAVTSGGSAWGSAHRAPHQPIMVSSSRGREPDVATLPPPAGAPIDAVPFSESAPVGAPQRTPSGTPGQTTAWAPAPSGPAILPPQPRADLTLGTLWDSLTPPFIIAVLVGCVAFPVSPLALIAAAYTAGRARRIAIPLRRAAILAVVGSFHLGLFGAVGGGPGFWGGASLGGLLLSWCLLAYALIRTAVAIRRNEPLTPAS</sequence>
<keyword evidence="2" id="KW-1133">Transmembrane helix</keyword>
<feature type="compositionally biased region" description="Low complexity" evidence="1">
    <location>
        <begin position="31"/>
        <end position="48"/>
    </location>
</feature>
<comment type="caution">
    <text evidence="3">The sequence shown here is derived from an EMBL/GenBank/DDBJ whole genome shotgun (WGS) entry which is preliminary data.</text>
</comment>
<keyword evidence="2" id="KW-0472">Membrane</keyword>
<organism evidence="3 4">
    <name type="scientific">Parenemella sanctibonifatiensis</name>
    <dbReference type="NCBI Taxonomy" id="2016505"/>
    <lineage>
        <taxon>Bacteria</taxon>
        <taxon>Bacillati</taxon>
        <taxon>Actinomycetota</taxon>
        <taxon>Actinomycetes</taxon>
        <taxon>Propionibacteriales</taxon>
        <taxon>Propionibacteriaceae</taxon>
        <taxon>Parenemella</taxon>
    </lineage>
</organism>
<reference evidence="3 4" key="1">
    <citation type="submission" date="2017-07" db="EMBL/GenBank/DDBJ databases">
        <title>Draft whole genome sequences of clinical Proprionibacteriaceae strains.</title>
        <authorList>
            <person name="Bernier A.-M."/>
            <person name="Bernard K."/>
            <person name="Domingo M.-C."/>
        </authorList>
    </citation>
    <scope>NUCLEOTIDE SEQUENCE [LARGE SCALE GENOMIC DNA]</scope>
    <source>
        <strain evidence="3 4">NML 160184</strain>
    </source>
</reference>
<dbReference type="EMBL" id="NMVI01000012">
    <property type="protein sequence ID" value="OYN88430.1"/>
    <property type="molecule type" value="Genomic_DNA"/>
</dbReference>
<evidence type="ECO:0000256" key="1">
    <source>
        <dbReference type="SAM" id="MobiDB-lite"/>
    </source>
</evidence>
<gene>
    <name evidence="3" type="ORF">CGZ92_04090</name>
</gene>
<feature type="compositionally biased region" description="Polar residues" evidence="1">
    <location>
        <begin position="148"/>
        <end position="159"/>
    </location>
</feature>
<evidence type="ECO:0000313" key="4">
    <source>
        <dbReference type="Proteomes" id="UP000216533"/>
    </source>
</evidence>
<dbReference type="AlphaFoldDB" id="A0A255EB05"/>
<feature type="transmembrane region" description="Helical" evidence="2">
    <location>
        <begin position="252"/>
        <end position="273"/>
    </location>
</feature>
<feature type="transmembrane region" description="Helical" evidence="2">
    <location>
        <begin position="229"/>
        <end position="246"/>
    </location>
</feature>
<accession>A0A255EB05</accession>
<evidence type="ECO:0000256" key="2">
    <source>
        <dbReference type="SAM" id="Phobius"/>
    </source>
</evidence>
<feature type="region of interest" description="Disordered" evidence="1">
    <location>
        <begin position="110"/>
        <end position="172"/>
    </location>
</feature>
<feature type="transmembrane region" description="Helical" evidence="2">
    <location>
        <begin position="191"/>
        <end position="217"/>
    </location>
</feature>
<keyword evidence="2" id="KW-0812">Transmembrane</keyword>
<dbReference type="RefSeq" id="WP_094450120.1">
    <property type="nucleotide sequence ID" value="NZ_NMVI01000012.1"/>
</dbReference>
<protein>
    <submittedName>
        <fullName evidence="3">Uncharacterized protein</fullName>
    </submittedName>
</protein>